<evidence type="ECO:0008006" key="3">
    <source>
        <dbReference type="Google" id="ProtNLM"/>
    </source>
</evidence>
<gene>
    <name evidence="1" type="ORF">L1967_21875</name>
</gene>
<evidence type="ECO:0000313" key="1">
    <source>
        <dbReference type="EMBL" id="MCL6220949.1"/>
    </source>
</evidence>
<name>A0A9X2CQ71_9FLAO</name>
<reference evidence="1" key="1">
    <citation type="submission" date="2022-01" db="EMBL/GenBank/DDBJ databases">
        <title>Genome sequencing of Zunongwangia sp. M21534 genome.</title>
        <authorList>
            <person name="Chen Y."/>
            <person name="Dong C."/>
            <person name="Shao Z."/>
        </authorList>
    </citation>
    <scope>NUCLEOTIDE SEQUENCE</scope>
    <source>
        <strain evidence="1">MCCC M21534</strain>
    </source>
</reference>
<sequence length="408" mass="47099">MEAKILERFHESNSTCFLTSIVLKDYVDSLPADYKSYDVQREIVKNTYLDNLVTTIIEGNHIPPIVLVIEENEYSDKGNILSIDKYKILDGLQRTFRLKIIFDSINLLSSKIEENGKEILDYSKLQLNKSFKEDLIQIESNSTILYELTSYAKKEGQKNLSNLFDRQQWFEVWQGLSPDQEVTKMLILNAGHKPVKTKHQLELLFRNIIPILQKVDFPDFELIREKELSSIQYSKSRIPGQFHFSHIITSVLSLSEGKPLTTNTNLIQKTQANYFNDEVFDRFLHIDFLKSFLRTLLEIDSAVSSHYNDVGIKWMGRETSLVGMFAATGKHINENYVKPIEALNFLKDKIVQNPSILALNEFEKHRNNVDLAKVNIGNVNKKAVYNGLSTILDESSEKIDWSLYFKTA</sequence>
<evidence type="ECO:0000313" key="2">
    <source>
        <dbReference type="Proteomes" id="UP001139521"/>
    </source>
</evidence>
<keyword evidence="2" id="KW-1185">Reference proteome</keyword>
<proteinExistence type="predicted"/>
<accession>A0A9X2CQ71</accession>
<organism evidence="1 2">
    <name type="scientific">Zunongwangia pacifica</name>
    <dbReference type="NCBI Taxonomy" id="2911062"/>
    <lineage>
        <taxon>Bacteria</taxon>
        <taxon>Pseudomonadati</taxon>
        <taxon>Bacteroidota</taxon>
        <taxon>Flavobacteriia</taxon>
        <taxon>Flavobacteriales</taxon>
        <taxon>Flavobacteriaceae</taxon>
        <taxon>Zunongwangia</taxon>
    </lineage>
</organism>
<dbReference type="AlphaFoldDB" id="A0A9X2CQ71"/>
<comment type="caution">
    <text evidence="1">The sequence shown here is derived from an EMBL/GenBank/DDBJ whole genome shotgun (WGS) entry which is preliminary data.</text>
</comment>
<protein>
    <recommendedName>
        <fullName evidence="3">DUF262 domain-containing protein</fullName>
    </recommendedName>
</protein>
<dbReference type="EMBL" id="JAKHSK010000071">
    <property type="protein sequence ID" value="MCL6220949.1"/>
    <property type="molecule type" value="Genomic_DNA"/>
</dbReference>
<dbReference type="Proteomes" id="UP001139521">
    <property type="component" value="Unassembled WGS sequence"/>
</dbReference>
<dbReference type="RefSeq" id="WP_249603618.1">
    <property type="nucleotide sequence ID" value="NZ_JAKHSK010000071.1"/>
</dbReference>